<keyword evidence="1" id="KW-0472">Membrane</keyword>
<dbReference type="Gene3D" id="3.40.50.150">
    <property type="entry name" value="Vaccinia Virus protein VP39"/>
    <property type="match status" value="1"/>
</dbReference>
<organism evidence="3 4">
    <name type="scientific">Cylindrospermopsis raciborskii CS-505</name>
    <dbReference type="NCBI Taxonomy" id="533240"/>
    <lineage>
        <taxon>Bacteria</taxon>
        <taxon>Bacillati</taxon>
        <taxon>Cyanobacteriota</taxon>
        <taxon>Cyanophyceae</taxon>
        <taxon>Nostocales</taxon>
        <taxon>Aphanizomenonaceae</taxon>
        <taxon>Cylindrospermopsis</taxon>
    </lineage>
</organism>
<name>A0A853MI62_9CYAN</name>
<gene>
    <name evidence="3" type="ORF">A9P98_12020</name>
</gene>
<keyword evidence="3" id="KW-0808">Transferase</keyword>
<dbReference type="EMBL" id="LYXA01000001">
    <property type="protein sequence ID" value="OBU76946.1"/>
    <property type="molecule type" value="Genomic_DNA"/>
</dbReference>
<feature type="domain" description="Methyltransferase type 11" evidence="2">
    <location>
        <begin position="80"/>
        <end position="128"/>
    </location>
</feature>
<dbReference type="PANTHER" id="PTHR43591">
    <property type="entry name" value="METHYLTRANSFERASE"/>
    <property type="match status" value="1"/>
</dbReference>
<reference evidence="3 4" key="1">
    <citation type="submission" date="2016-05" db="EMBL/GenBank/DDBJ databases">
        <title>First complete genome of the cyanobacterium Cylindrospermopsis raciborskii CS505, containing a circular chromosome and a single extrachromosomal element.</title>
        <authorList>
            <person name="Fuentes J."/>
            <person name="Tamames J."/>
            <person name="Allen E."/>
            <person name="Plominski A."/>
            <person name="Vasquez M."/>
        </authorList>
    </citation>
    <scope>NUCLEOTIDE SEQUENCE [LARGE SCALE GENOMIC DNA]</scope>
    <source>
        <strain evidence="3 4">CS505</strain>
    </source>
</reference>
<keyword evidence="3" id="KW-0489">Methyltransferase</keyword>
<evidence type="ECO:0000313" key="3">
    <source>
        <dbReference type="EMBL" id="OBU76946.1"/>
    </source>
</evidence>
<comment type="caution">
    <text evidence="3">The sequence shown here is derived from an EMBL/GenBank/DDBJ whole genome shotgun (WGS) entry which is preliminary data.</text>
</comment>
<protein>
    <submittedName>
        <fullName evidence="3">Methyltransferase type 11</fullName>
    </submittedName>
</protein>
<keyword evidence="1" id="KW-1133">Transmembrane helix</keyword>
<dbReference type="CDD" id="cd02440">
    <property type="entry name" value="AdoMet_MTases"/>
    <property type="match status" value="1"/>
</dbReference>
<accession>A0A853MI62</accession>
<evidence type="ECO:0000313" key="4">
    <source>
        <dbReference type="Proteomes" id="UP000093903"/>
    </source>
</evidence>
<dbReference type="GO" id="GO:0008757">
    <property type="term" value="F:S-adenosylmethionine-dependent methyltransferase activity"/>
    <property type="evidence" value="ECO:0007669"/>
    <property type="project" value="InterPro"/>
</dbReference>
<keyword evidence="1" id="KW-0812">Transmembrane</keyword>
<evidence type="ECO:0000259" key="2">
    <source>
        <dbReference type="Pfam" id="PF08241"/>
    </source>
</evidence>
<dbReference type="Proteomes" id="UP000093903">
    <property type="component" value="Unassembled WGS sequence"/>
</dbReference>
<dbReference type="Pfam" id="PF08241">
    <property type="entry name" value="Methyltransf_11"/>
    <property type="match status" value="1"/>
</dbReference>
<dbReference type="RefSeq" id="WP_006278974.1">
    <property type="nucleotide sequence ID" value="NZ_ACYA01000087.1"/>
</dbReference>
<dbReference type="AlphaFoldDB" id="A0A853MI62"/>
<evidence type="ECO:0000256" key="1">
    <source>
        <dbReference type="SAM" id="Phobius"/>
    </source>
</evidence>
<dbReference type="InterPro" id="IPR013216">
    <property type="entry name" value="Methyltransf_11"/>
</dbReference>
<dbReference type="GO" id="GO:0032259">
    <property type="term" value="P:methylation"/>
    <property type="evidence" value="ECO:0007669"/>
    <property type="project" value="UniProtKB-KW"/>
</dbReference>
<feature type="transmembrane region" description="Helical" evidence="1">
    <location>
        <begin position="192"/>
        <end position="211"/>
    </location>
</feature>
<dbReference type="InterPro" id="IPR029063">
    <property type="entry name" value="SAM-dependent_MTases_sf"/>
</dbReference>
<proteinExistence type="predicted"/>
<dbReference type="SUPFAM" id="SSF53335">
    <property type="entry name" value="S-adenosyl-L-methionine-dependent methyltransferases"/>
    <property type="match status" value="1"/>
</dbReference>
<sequence>MNLLKRLNINEYNRQQWLARVLTELPDGYRILDAGAGELKNRVYCNHLNYVSQDFCEFQGRGECNEGLQFNGWDTSRIDIVSDISDIPEPDASFDAILCSEVLEHIPEPTHALDEFARLLKPGGVLILTAPFSSNVHMSPYYFCTGFSKYWYEYHLVQRNFNITELVANGDWYTLLRQEIMRLGGVDRQGGIWVWPIGYAYALLGLLYFGLRGKYLREDIACFGWHVLAVKRTV</sequence>